<feature type="signal peptide" evidence="1">
    <location>
        <begin position="1"/>
        <end position="26"/>
    </location>
</feature>
<dbReference type="SUPFAM" id="SSF63825">
    <property type="entry name" value="YWTD domain"/>
    <property type="match status" value="1"/>
</dbReference>
<dbReference type="PROSITE" id="PS51257">
    <property type="entry name" value="PROKAR_LIPOPROTEIN"/>
    <property type="match status" value="1"/>
</dbReference>
<proteinExistence type="predicted"/>
<comment type="caution">
    <text evidence="2">The sequence shown here is derived from an EMBL/GenBank/DDBJ whole genome shotgun (WGS) entry which is preliminary data.</text>
</comment>
<dbReference type="AlphaFoldDB" id="A0A9D1E3K3"/>
<protein>
    <recommendedName>
        <fullName evidence="4">DUF5050 domain-containing protein</fullName>
    </recommendedName>
</protein>
<reference evidence="2" key="1">
    <citation type="submission" date="2020-10" db="EMBL/GenBank/DDBJ databases">
        <authorList>
            <person name="Gilroy R."/>
        </authorList>
    </citation>
    <scope>NUCLEOTIDE SEQUENCE</scope>
    <source>
        <strain evidence="2">CHK121-14286</strain>
    </source>
</reference>
<evidence type="ECO:0000256" key="1">
    <source>
        <dbReference type="SAM" id="SignalP"/>
    </source>
</evidence>
<dbReference type="SUPFAM" id="SSF69304">
    <property type="entry name" value="Tricorn protease N-terminal domain"/>
    <property type="match status" value="1"/>
</dbReference>
<sequence length="458" mass="49583">MFNKTTTKKPLILLVALVLCATLLFAACNPANAFVPVEIPAEAQVEGNGGIAVKYGDWIYYVNGYESSATANNAYTTDVRTGAIVRIKVADLEDVIKINDQDLSSSKKSEAIKKAVAEKAQMVVPNFYYTGNTTSTSLNGIYIFNNRLYITTPNTELDANGNILNNQLVLTSYNLGGGDVVRHYVFETNTPQLKLSQVGNDVYATFILDGKLSSLKVGESEATVIAEEITSPTFNGDYVYFLDKDGSICQFKAGTTESKVVVENTSSEETNTEITYTIRSVNGEYVYYTVSDGSQTSGLKLYYATAESSGNIVLDTLPSGSYYGWQDKVVYTASVPEEPVTMYGIWTASADGSDKTEVLDASQNSSTITLNKLEGNILYYTTNSVSYTLDLSDPDAQPVAYAYSLSSTATGWSVPDVLGEYVFSLGTGTVSVVKFNPVTKRNSASTAVTFTVVEEDNK</sequence>
<reference evidence="2" key="2">
    <citation type="journal article" date="2021" name="PeerJ">
        <title>Extensive microbial diversity within the chicken gut microbiome revealed by metagenomics and culture.</title>
        <authorList>
            <person name="Gilroy R."/>
            <person name="Ravi A."/>
            <person name="Getino M."/>
            <person name="Pursley I."/>
            <person name="Horton D.L."/>
            <person name="Alikhan N.F."/>
            <person name="Baker D."/>
            <person name="Gharbi K."/>
            <person name="Hall N."/>
            <person name="Watson M."/>
            <person name="Adriaenssens E.M."/>
            <person name="Foster-Nyarko E."/>
            <person name="Jarju S."/>
            <person name="Secka A."/>
            <person name="Antonio M."/>
            <person name="Oren A."/>
            <person name="Chaudhuri R.R."/>
            <person name="La Ragione R."/>
            <person name="Hildebrand F."/>
            <person name="Pallen M.J."/>
        </authorList>
    </citation>
    <scope>NUCLEOTIDE SEQUENCE</scope>
    <source>
        <strain evidence="2">CHK121-14286</strain>
    </source>
</reference>
<accession>A0A9D1E3K3</accession>
<keyword evidence="1" id="KW-0732">Signal</keyword>
<gene>
    <name evidence="2" type="ORF">IAC95_01740</name>
</gene>
<evidence type="ECO:0008006" key="4">
    <source>
        <dbReference type="Google" id="ProtNLM"/>
    </source>
</evidence>
<feature type="chain" id="PRO_5039578226" description="DUF5050 domain-containing protein" evidence="1">
    <location>
        <begin position="27"/>
        <end position="458"/>
    </location>
</feature>
<dbReference type="Proteomes" id="UP000824200">
    <property type="component" value="Unassembled WGS sequence"/>
</dbReference>
<evidence type="ECO:0000313" key="2">
    <source>
        <dbReference type="EMBL" id="HIR65595.1"/>
    </source>
</evidence>
<organism evidence="2 3">
    <name type="scientific">Candidatus Fimimonas gallinarum</name>
    <dbReference type="NCBI Taxonomy" id="2840821"/>
    <lineage>
        <taxon>Bacteria</taxon>
        <taxon>Pseudomonadati</taxon>
        <taxon>Myxococcota</taxon>
        <taxon>Myxococcia</taxon>
        <taxon>Myxococcales</taxon>
        <taxon>Cystobacterineae</taxon>
        <taxon>Myxococcaceae</taxon>
        <taxon>Myxococcaceae incertae sedis</taxon>
        <taxon>Candidatus Fimimonas</taxon>
    </lineage>
</organism>
<evidence type="ECO:0000313" key="3">
    <source>
        <dbReference type="Proteomes" id="UP000824200"/>
    </source>
</evidence>
<name>A0A9D1E3K3_9BACT</name>
<dbReference type="EMBL" id="DVHL01000016">
    <property type="protein sequence ID" value="HIR65595.1"/>
    <property type="molecule type" value="Genomic_DNA"/>
</dbReference>